<reference evidence="2" key="1">
    <citation type="submission" date="2021-06" db="EMBL/GenBank/DDBJ databases">
        <authorList>
            <person name="Kallberg Y."/>
            <person name="Tangrot J."/>
            <person name="Rosling A."/>
        </authorList>
    </citation>
    <scope>NUCLEOTIDE SEQUENCE</scope>
    <source>
        <strain evidence="2">MA453B</strain>
    </source>
</reference>
<accession>A0A9N9KG59</accession>
<name>A0A9N9KG59_9GLOM</name>
<dbReference type="Proteomes" id="UP000789405">
    <property type="component" value="Unassembled WGS sequence"/>
</dbReference>
<dbReference type="AlphaFoldDB" id="A0A9N9KG59"/>
<comment type="caution">
    <text evidence="2">The sequence shown here is derived from an EMBL/GenBank/DDBJ whole genome shotgun (WGS) entry which is preliminary data.</text>
</comment>
<evidence type="ECO:0000259" key="1">
    <source>
        <dbReference type="PROSITE" id="PS51072"/>
    </source>
</evidence>
<sequence>KFDISIIIRNTDGKSVENVLLVFPLAQSVTNVNATCNLGSYIYDPVTKSIKWDLGKIETKDRTPNLSGNFSCLEQTPESGYTITLDFVINMFAISGLKVDSLKLYNEGYKPYK</sequence>
<dbReference type="EMBL" id="CAJVPY010063610">
    <property type="protein sequence ID" value="CAG8823564.1"/>
    <property type="molecule type" value="Genomic_DNA"/>
</dbReference>
<dbReference type="SUPFAM" id="SSF49447">
    <property type="entry name" value="Second domain of Mu2 adaptin subunit (ap50) of ap2 adaptor"/>
    <property type="match status" value="1"/>
</dbReference>
<feature type="non-terminal residue" evidence="2">
    <location>
        <position position="1"/>
    </location>
</feature>
<dbReference type="Pfam" id="PF00928">
    <property type="entry name" value="Adap_comp_sub"/>
    <property type="match status" value="1"/>
</dbReference>
<proteinExistence type="predicted"/>
<dbReference type="InterPro" id="IPR028565">
    <property type="entry name" value="MHD"/>
</dbReference>
<dbReference type="InterPro" id="IPR036168">
    <property type="entry name" value="AP2_Mu_C_sf"/>
</dbReference>
<gene>
    <name evidence="2" type="ORF">DERYTH_LOCUS27522</name>
</gene>
<dbReference type="OrthoDB" id="870at2759"/>
<evidence type="ECO:0000313" key="2">
    <source>
        <dbReference type="EMBL" id="CAG8823564.1"/>
    </source>
</evidence>
<evidence type="ECO:0000313" key="3">
    <source>
        <dbReference type="Proteomes" id="UP000789405"/>
    </source>
</evidence>
<keyword evidence="3" id="KW-1185">Reference proteome</keyword>
<feature type="domain" description="MHD" evidence="1">
    <location>
        <begin position="1"/>
        <end position="113"/>
    </location>
</feature>
<dbReference type="Gene3D" id="2.60.40.1170">
    <property type="entry name" value="Mu homology domain, subdomain B"/>
    <property type="match status" value="1"/>
</dbReference>
<feature type="non-terminal residue" evidence="2">
    <location>
        <position position="113"/>
    </location>
</feature>
<organism evidence="2 3">
    <name type="scientific">Dentiscutata erythropus</name>
    <dbReference type="NCBI Taxonomy" id="1348616"/>
    <lineage>
        <taxon>Eukaryota</taxon>
        <taxon>Fungi</taxon>
        <taxon>Fungi incertae sedis</taxon>
        <taxon>Mucoromycota</taxon>
        <taxon>Glomeromycotina</taxon>
        <taxon>Glomeromycetes</taxon>
        <taxon>Diversisporales</taxon>
        <taxon>Gigasporaceae</taxon>
        <taxon>Dentiscutata</taxon>
    </lineage>
</organism>
<dbReference type="InterPro" id="IPR050431">
    <property type="entry name" value="Adaptor_comp_med_subunit"/>
</dbReference>
<dbReference type="PANTHER" id="PTHR10529">
    <property type="entry name" value="AP COMPLEX SUBUNIT MU"/>
    <property type="match status" value="1"/>
</dbReference>
<protein>
    <submittedName>
        <fullName evidence="2">26998_t:CDS:1</fullName>
    </submittedName>
</protein>
<dbReference type="PROSITE" id="PS51072">
    <property type="entry name" value="MHD"/>
    <property type="match status" value="1"/>
</dbReference>